<dbReference type="EMBL" id="UAVU01000003">
    <property type="protein sequence ID" value="SQA99362.1"/>
    <property type="molecule type" value="Genomic_DNA"/>
</dbReference>
<proteinExistence type="predicted"/>
<organism evidence="1 2">
    <name type="scientific">Cedecea neteri</name>
    <dbReference type="NCBI Taxonomy" id="158822"/>
    <lineage>
        <taxon>Bacteria</taxon>
        <taxon>Pseudomonadati</taxon>
        <taxon>Pseudomonadota</taxon>
        <taxon>Gammaproteobacteria</taxon>
        <taxon>Enterobacterales</taxon>
        <taxon>Enterobacteriaceae</taxon>
        <taxon>Cedecea</taxon>
    </lineage>
</organism>
<accession>A0A2X2T1M5</accession>
<dbReference type="Proteomes" id="UP000251197">
    <property type="component" value="Unassembled WGS sequence"/>
</dbReference>
<name>A0A2X2T1M5_9ENTR</name>
<gene>
    <name evidence="1" type="ORF">NCTC12120_03280</name>
</gene>
<evidence type="ECO:0000313" key="1">
    <source>
        <dbReference type="EMBL" id="SQA99362.1"/>
    </source>
</evidence>
<sequence>MCIQIKICHKYGRFKRPSPKREDLLHSLSSQHPRIVLRDDIVHLLYQIHTLKRDMTTALLEKANSEEIIFEYLLSWIIAYEVHPAV</sequence>
<dbReference type="AlphaFoldDB" id="A0A2X2T1M5"/>
<protein>
    <submittedName>
        <fullName evidence="1">Uncharacterized protein</fullName>
    </submittedName>
</protein>
<reference evidence="1 2" key="1">
    <citation type="submission" date="2018-06" db="EMBL/GenBank/DDBJ databases">
        <authorList>
            <consortium name="Pathogen Informatics"/>
            <person name="Doyle S."/>
        </authorList>
    </citation>
    <scope>NUCLEOTIDE SEQUENCE [LARGE SCALE GENOMIC DNA]</scope>
    <source>
        <strain evidence="1 2">NCTC12120</strain>
    </source>
</reference>
<evidence type="ECO:0000313" key="2">
    <source>
        <dbReference type="Proteomes" id="UP000251197"/>
    </source>
</evidence>